<dbReference type="AlphaFoldDB" id="A0A0L8IUZ1"/>
<name>A0A0L8IUZ1_PSESX</name>
<dbReference type="EMBL" id="LJPM01000665">
    <property type="protein sequence ID" value="KPW06265.1"/>
    <property type="molecule type" value="Genomic_DNA"/>
</dbReference>
<organism evidence="1 2">
    <name type="scientific">Pseudomonas syringae pv. aceris</name>
    <dbReference type="NCBI Taxonomy" id="199198"/>
    <lineage>
        <taxon>Bacteria</taxon>
        <taxon>Pseudomonadati</taxon>
        <taxon>Pseudomonadota</taxon>
        <taxon>Gammaproteobacteria</taxon>
        <taxon>Pseudomonadales</taxon>
        <taxon>Pseudomonadaceae</taxon>
        <taxon>Pseudomonas</taxon>
        <taxon>Pseudomonas syringae</taxon>
    </lineage>
</organism>
<accession>A0A0L8IUZ1</accession>
<protein>
    <recommendedName>
        <fullName evidence="3">Proteinral secretion pathway protein N</fullName>
    </recommendedName>
</protein>
<evidence type="ECO:0008006" key="3">
    <source>
        <dbReference type="Google" id="ProtNLM"/>
    </source>
</evidence>
<comment type="caution">
    <text evidence="1">The sequence shown here is derived from an EMBL/GenBank/DDBJ whole genome shotgun (WGS) entry which is preliminary data.</text>
</comment>
<evidence type="ECO:0000313" key="1">
    <source>
        <dbReference type="EMBL" id="KPW06265.1"/>
    </source>
</evidence>
<dbReference type="PATRIC" id="fig|199198.4.peg.5771"/>
<reference evidence="1 2" key="1">
    <citation type="submission" date="2015-09" db="EMBL/GenBank/DDBJ databases">
        <title>Genome announcement of multiple Pseudomonas syringae strains.</title>
        <authorList>
            <person name="Thakur S."/>
            <person name="Wang P.W."/>
            <person name="Gong Y."/>
            <person name="Weir B.S."/>
            <person name="Guttman D.S."/>
        </authorList>
    </citation>
    <scope>NUCLEOTIDE SEQUENCE [LARGE SCALE GENOMIC DNA]</scope>
    <source>
        <strain evidence="1 2">ICMP2802</strain>
    </source>
</reference>
<dbReference type="Proteomes" id="UP000050297">
    <property type="component" value="Unassembled WGS sequence"/>
</dbReference>
<dbReference type="RefSeq" id="WP_003405008.1">
    <property type="nucleotide sequence ID" value="NZ_LGAR01000051.1"/>
</dbReference>
<proteinExistence type="predicted"/>
<evidence type="ECO:0000313" key="2">
    <source>
        <dbReference type="Proteomes" id="UP000050297"/>
    </source>
</evidence>
<gene>
    <name evidence="1" type="ORF">ALO91_03185</name>
</gene>
<sequence length="176" mass="18851">MIGSLRPLEWALLAFAAVLAALIALVFSGAAHSPDWLPEQAPRNPVDQRAQVHSAPSATLDSLANTWKTPLFSPDRSPDVAVRKADAQASNLAGLTLTGVIMDGSLRVALLKQASGPALKVRQGDRLPNGWTLDRLEPTQATFKLDDRTQVLRLPALRLPPPSNTPPITLTNDSTL</sequence>